<proteinExistence type="predicted"/>
<sequence length="325" mass="36362">MERIRKWAVLGRLAAIVRSRQPDDARLAFEADLAARLGLSRGALRNYADAVKLVRDIPEHGLRTLLFRSSAVAASTTARWFRRDPDAVHDYLRNGLAGNPPRIVDDRALLRAARVARPTPVPSVRHRWMPSPPNVAVQLKAVVEAPRLAWRNEIIRSVPQIIDRPRDDRFALADTRDPLSRFLGLTCAVVVKASKADNGDASLLLTVRDQSMVIGFIEIDQMVTLERYRTEARPIWTRAIAANVYFGGLVVLVLPSSAARRHMLSRIPIAGADWINHPQASVPRRDRDHPCRSRPVIARFGERAIMISTRRSLLGDIFDEAPSLG</sequence>
<dbReference type="EMBL" id="CP042304">
    <property type="protein sequence ID" value="QDZ11600.1"/>
    <property type="molecule type" value="Genomic_DNA"/>
</dbReference>
<evidence type="ECO:0000313" key="3">
    <source>
        <dbReference type="Proteomes" id="UP000315364"/>
    </source>
</evidence>
<keyword evidence="1" id="KW-0812">Transmembrane</keyword>
<keyword evidence="1" id="KW-1133">Transmembrane helix</keyword>
<organism evidence="2 3">
    <name type="scientific">Devosia ginsengisoli</name>
    <dbReference type="NCBI Taxonomy" id="400770"/>
    <lineage>
        <taxon>Bacteria</taxon>
        <taxon>Pseudomonadati</taxon>
        <taxon>Pseudomonadota</taxon>
        <taxon>Alphaproteobacteria</taxon>
        <taxon>Hyphomicrobiales</taxon>
        <taxon>Devosiaceae</taxon>
        <taxon>Devosia</taxon>
    </lineage>
</organism>
<name>A0A5B8LW25_9HYPH</name>
<gene>
    <name evidence="2" type="ORF">FPZ08_13030</name>
</gene>
<evidence type="ECO:0000256" key="1">
    <source>
        <dbReference type="SAM" id="Phobius"/>
    </source>
</evidence>
<accession>A0A5B8LW25</accession>
<evidence type="ECO:0000313" key="2">
    <source>
        <dbReference type="EMBL" id="QDZ11600.1"/>
    </source>
</evidence>
<dbReference type="OrthoDB" id="9837880at2"/>
<dbReference type="RefSeq" id="WP_146290418.1">
    <property type="nucleotide sequence ID" value="NZ_CP042304.1"/>
</dbReference>
<dbReference type="KEGG" id="dea:FPZ08_13030"/>
<feature type="transmembrane region" description="Helical" evidence="1">
    <location>
        <begin position="235"/>
        <end position="254"/>
    </location>
</feature>
<dbReference type="AlphaFoldDB" id="A0A5B8LW25"/>
<keyword evidence="1" id="KW-0472">Membrane</keyword>
<keyword evidence="3" id="KW-1185">Reference proteome</keyword>
<reference evidence="2 3" key="1">
    <citation type="submission" date="2019-07" db="EMBL/GenBank/DDBJ databases">
        <title>Full genome sequence of Devosia sp. Gsoil 520.</title>
        <authorList>
            <person name="Im W.-T."/>
        </authorList>
    </citation>
    <scope>NUCLEOTIDE SEQUENCE [LARGE SCALE GENOMIC DNA]</scope>
    <source>
        <strain evidence="2 3">Gsoil 520</strain>
    </source>
</reference>
<dbReference type="Proteomes" id="UP000315364">
    <property type="component" value="Chromosome"/>
</dbReference>
<protein>
    <submittedName>
        <fullName evidence="2">Uncharacterized protein</fullName>
    </submittedName>
</protein>